<reference evidence="2" key="1">
    <citation type="submission" date="2015-12" db="EMBL/GenBank/DDBJ databases">
        <authorList>
            <person name="Shamseldin A."/>
            <person name="Moawad H."/>
            <person name="Abd El-Rahim W.M."/>
            <person name="Sadowsky M.J."/>
        </authorList>
    </citation>
    <scope>NUCLEOTIDE SEQUENCE [LARGE SCALE GENOMIC DNA]</scope>
    <source>
        <strain evidence="2">2538-88</strain>
    </source>
</reference>
<comment type="caution">
    <text evidence="1">The sequence shown here is derived from an EMBL/GenBank/DDBJ whole genome shotgun (WGS) entry which is preliminary data.</text>
</comment>
<dbReference type="Proteomes" id="UP000075346">
    <property type="component" value="Unassembled WGS sequence"/>
</dbReference>
<protein>
    <submittedName>
        <fullName evidence="1">Hemolysin</fullName>
    </submittedName>
</protein>
<evidence type="ECO:0000313" key="2">
    <source>
        <dbReference type="Proteomes" id="UP000075346"/>
    </source>
</evidence>
<dbReference type="RefSeq" id="WP_061897693.1">
    <property type="nucleotide sequence ID" value="NZ_LOBR01000072.1"/>
</dbReference>
<evidence type="ECO:0000313" key="1">
    <source>
        <dbReference type="EMBL" id="KYN85118.1"/>
    </source>
</evidence>
<gene>
    <name evidence="1" type="ORF">ATY37_04935</name>
</gene>
<dbReference type="InterPro" id="IPR047879">
    <property type="entry name" value="YjiT"/>
</dbReference>
<organism evidence="1 2">
    <name type="scientific">Vibrio cidicii</name>
    <dbReference type="NCBI Taxonomy" id="1763883"/>
    <lineage>
        <taxon>Bacteria</taxon>
        <taxon>Pseudomonadati</taxon>
        <taxon>Pseudomonadota</taxon>
        <taxon>Gammaproteobacteria</taxon>
        <taxon>Vibrionales</taxon>
        <taxon>Vibrionaceae</taxon>
        <taxon>Vibrio</taxon>
    </lineage>
</organism>
<proteinExistence type="predicted"/>
<name>A0A151KUP1_9VIBR</name>
<dbReference type="AlphaFoldDB" id="A0A151KUP1"/>
<dbReference type="NCBIfam" id="NF038336">
    <property type="entry name" value="YjiT_fam"/>
    <property type="match status" value="1"/>
</dbReference>
<sequence>MQTYKNVIASILEVRKLTKPNGLPIYSYKITPDEFSQLRTALIASMKSHGVQFYASKPTREWAGCFVLFAAEWWRNSFQGGVWAWEQVLDSLGLGANDFSPLQRSEIVAKGLSFWGRKVLSNTKGRMFLGTVAVEGGLPQALLLDPNSKLSYYFEQVIQDYGQYANAQLSAVSIAMAHSHCIPSSFRDDAVYSIVAQVAEAIYQLVDKHALDEQEDPLHYLNTVEKAWQHDLPLNIDERTVHQLLGNALGMAVEAQRRLPNSIKILRSLRKSYSNYASMLDEEEAFEWRHQVSITLKNRLNENFLQQMFGTRSLPDRFHLFAVGQKTLLLAKAFKNGKVSEQYWLDVFTQSLPDTWFDEEIQLKATDDHGNEWFAPVIGGAGVDDDEPWVFTQHNDEWLLHGSGSVSCEETNALVSLPHGFSVECSDLIGYAGERTLVAIGSKGGEPTEHWFAGHCISLMQDDSHSLEYSLVGQTLVYQTKPSKCFLGMPELIAIDQRGNQNKVASSHLRWRNTLLEQWQSIDSVPFGKVDIALFENNKPKKRFTVGLLPSDFDIKHMSSDSVHIGQIAFTSKHTLPTIALGECQQLDVLPSSVLSKPLTVVGEQTRSLDLVSHAPHPPAHVSVLAWWVDRSKSLSMTLPFPSKGICLIGSSGEVIRSRDVVLADKLNHYELFGYGVKDALEVEFALQARDISGSLAKTAYVKRDLPTGNVLSSGFCMAAFKQDIESLLALSSSLDASVRVSVLESAQPIFTFNIQSYDASLIPDKDNNLISLKGEERELSLSMVPLDNPSFAPIPLQREQEHWVFPNEYAKPGAWLIFSDDVQRNVRPLMWSKELELLSSPENRFEAAAAIGVRNQRLEAFATACGQLATEFDAPEWPYIKALLAFDSVPLTTFDVWRSAVTKPEFMLAMLLAANKKECERIWLFSQQFPLLWQSVKVRKAIKVVEAFYASRLSMYGEDFADIIRSQIKTKLDALVSRYSGLDSLADLLMHKIDPSHPSKTINHAAYMQKIFDLRNDLSNRYDEAYWPCDFAAHIIASVTRRVDRQLANVCLTSNNVYRNNVMNAPVMLALSTCGVAKLTINPEIVHALTQYRNFDAEYFEQAFSLTHQMIFGLTNP</sequence>
<accession>A0A151KUP1</accession>
<dbReference type="EMBL" id="LOBR01000072">
    <property type="protein sequence ID" value="KYN85118.1"/>
    <property type="molecule type" value="Genomic_DNA"/>
</dbReference>